<dbReference type="Pfam" id="PF00550">
    <property type="entry name" value="PP-binding"/>
    <property type="match status" value="1"/>
</dbReference>
<dbReference type="InterPro" id="IPR029058">
    <property type="entry name" value="AB_hydrolase_fold"/>
</dbReference>
<dbReference type="SUPFAM" id="SSF47336">
    <property type="entry name" value="ACP-like"/>
    <property type="match status" value="1"/>
</dbReference>
<dbReference type="Proteomes" id="UP000778578">
    <property type="component" value="Unassembled WGS sequence"/>
</dbReference>
<protein>
    <recommendedName>
        <fullName evidence="4">Carrier domain-containing protein</fullName>
    </recommendedName>
</protein>
<evidence type="ECO:0000259" key="4">
    <source>
        <dbReference type="PROSITE" id="PS50075"/>
    </source>
</evidence>
<evidence type="ECO:0000313" key="5">
    <source>
        <dbReference type="EMBL" id="MBY8882681.1"/>
    </source>
</evidence>
<organism evidence="5 6">
    <name type="scientific">Actinacidiphila acidipaludis</name>
    <dbReference type="NCBI Taxonomy" id="2873382"/>
    <lineage>
        <taxon>Bacteria</taxon>
        <taxon>Bacillati</taxon>
        <taxon>Actinomycetota</taxon>
        <taxon>Actinomycetes</taxon>
        <taxon>Kitasatosporales</taxon>
        <taxon>Streptomycetaceae</taxon>
        <taxon>Actinacidiphila</taxon>
    </lineage>
</organism>
<keyword evidence="6" id="KW-1185">Reference proteome</keyword>
<proteinExistence type="predicted"/>
<dbReference type="InterPro" id="IPR020806">
    <property type="entry name" value="PKS_PP-bd"/>
</dbReference>
<feature type="region of interest" description="Disordered" evidence="3">
    <location>
        <begin position="1"/>
        <end position="47"/>
    </location>
</feature>
<gene>
    <name evidence="5" type="ORF">K7862_34340</name>
</gene>
<name>A0ABS7QHM6_9ACTN</name>
<keyword evidence="2" id="KW-0597">Phosphoprotein</keyword>
<dbReference type="InterPro" id="IPR006162">
    <property type="entry name" value="Ppantetheine_attach_site"/>
</dbReference>
<evidence type="ECO:0000256" key="3">
    <source>
        <dbReference type="SAM" id="MobiDB-lite"/>
    </source>
</evidence>
<comment type="caution">
    <text evidence="5">The sequence shown here is derived from an EMBL/GenBank/DDBJ whole genome shotgun (WGS) entry which is preliminary data.</text>
</comment>
<dbReference type="InterPro" id="IPR036736">
    <property type="entry name" value="ACP-like_sf"/>
</dbReference>
<keyword evidence="1" id="KW-0596">Phosphopantetheine</keyword>
<reference evidence="5 6" key="1">
    <citation type="submission" date="2021-08" db="EMBL/GenBank/DDBJ databases">
        <title>WGS of actinomycetes from Thailand.</title>
        <authorList>
            <person name="Thawai C."/>
        </authorList>
    </citation>
    <scope>NUCLEOTIDE SEQUENCE [LARGE SCALE GENOMIC DNA]</scope>
    <source>
        <strain evidence="5 6">PLK6-54</strain>
    </source>
</reference>
<dbReference type="Gene3D" id="3.40.50.1820">
    <property type="entry name" value="alpha/beta hydrolase"/>
    <property type="match status" value="1"/>
</dbReference>
<feature type="domain" description="Carrier" evidence="4">
    <location>
        <begin position="42"/>
        <end position="117"/>
    </location>
</feature>
<dbReference type="PROSITE" id="PS00012">
    <property type="entry name" value="PHOSPHOPANTETHEINE"/>
    <property type="match status" value="1"/>
</dbReference>
<dbReference type="PROSITE" id="PS50075">
    <property type="entry name" value="CARRIER"/>
    <property type="match status" value="1"/>
</dbReference>
<accession>A0ABS7QHM6</accession>
<feature type="region of interest" description="Disordered" evidence="3">
    <location>
        <begin position="117"/>
        <end position="144"/>
    </location>
</feature>
<dbReference type="EMBL" id="JAINZZ010000082">
    <property type="protein sequence ID" value="MBY8882681.1"/>
    <property type="molecule type" value="Genomic_DNA"/>
</dbReference>
<dbReference type="InterPro" id="IPR009081">
    <property type="entry name" value="PP-bd_ACP"/>
</dbReference>
<evidence type="ECO:0000256" key="1">
    <source>
        <dbReference type="ARBA" id="ARBA00022450"/>
    </source>
</evidence>
<dbReference type="PANTHER" id="PTHR45527:SF1">
    <property type="entry name" value="FATTY ACID SYNTHASE"/>
    <property type="match status" value="1"/>
</dbReference>
<dbReference type="SMART" id="SM00823">
    <property type="entry name" value="PKS_PP"/>
    <property type="match status" value="1"/>
</dbReference>
<evidence type="ECO:0000256" key="2">
    <source>
        <dbReference type="ARBA" id="ARBA00022553"/>
    </source>
</evidence>
<sequence length="144" mass="15167">MPLTADGRLDTDALPAPEDVVPFAAGGSDRKAGPADTDGAAGRRSRWEEPLSRLFEEVLGGRSVGTDDNFFRSGGHSLLAVRLVNRVKAELGAEITLRDVFSHPTVAGLAQWLAEAAASESAPPPAPARPTLRRRTTAGTRNPS</sequence>
<dbReference type="PANTHER" id="PTHR45527">
    <property type="entry name" value="NONRIBOSOMAL PEPTIDE SYNTHETASE"/>
    <property type="match status" value="1"/>
</dbReference>
<evidence type="ECO:0000313" key="6">
    <source>
        <dbReference type="Proteomes" id="UP000778578"/>
    </source>
</evidence>